<dbReference type="EMBL" id="JAJSOF020000009">
    <property type="protein sequence ID" value="KAJ4446626.1"/>
    <property type="molecule type" value="Genomic_DNA"/>
</dbReference>
<organism evidence="2 3">
    <name type="scientific">Periplaneta americana</name>
    <name type="common">American cockroach</name>
    <name type="synonym">Blatta americana</name>
    <dbReference type="NCBI Taxonomy" id="6978"/>
    <lineage>
        <taxon>Eukaryota</taxon>
        <taxon>Metazoa</taxon>
        <taxon>Ecdysozoa</taxon>
        <taxon>Arthropoda</taxon>
        <taxon>Hexapoda</taxon>
        <taxon>Insecta</taxon>
        <taxon>Pterygota</taxon>
        <taxon>Neoptera</taxon>
        <taxon>Polyneoptera</taxon>
        <taxon>Dictyoptera</taxon>
        <taxon>Blattodea</taxon>
        <taxon>Blattoidea</taxon>
        <taxon>Blattidae</taxon>
        <taxon>Blattinae</taxon>
        <taxon>Periplaneta</taxon>
    </lineage>
</organism>
<evidence type="ECO:0000313" key="2">
    <source>
        <dbReference type="EMBL" id="KAJ4446626.1"/>
    </source>
</evidence>
<accession>A0ABQ8TL47</accession>
<reference evidence="2 3" key="1">
    <citation type="journal article" date="2022" name="Allergy">
        <title>Genome assembly and annotation of Periplaneta americana reveal a comprehensive cockroach allergen profile.</title>
        <authorList>
            <person name="Wang L."/>
            <person name="Xiong Q."/>
            <person name="Saelim N."/>
            <person name="Wang L."/>
            <person name="Nong W."/>
            <person name="Wan A.T."/>
            <person name="Shi M."/>
            <person name="Liu X."/>
            <person name="Cao Q."/>
            <person name="Hui J.H.L."/>
            <person name="Sookrung N."/>
            <person name="Leung T.F."/>
            <person name="Tungtrongchitr A."/>
            <person name="Tsui S.K.W."/>
        </authorList>
    </citation>
    <scope>NUCLEOTIDE SEQUENCE [LARGE SCALE GENOMIC DNA]</scope>
    <source>
        <strain evidence="2">PWHHKU_190912</strain>
    </source>
</reference>
<comment type="caution">
    <text evidence="2">The sequence shown here is derived from an EMBL/GenBank/DDBJ whole genome shotgun (WGS) entry which is preliminary data.</text>
</comment>
<sequence>MPTHPRIVNEALEQLNSLNIITSRGERFCFVDIDNKAIIFTCERNLQFLCSNARNILADGTFYISPKHFNQVYTIQTYTTLGYVQVAFHLLLSKTISAYECMWKRIRDLCSDDFNPETIILDSEVTAHNAFKKVYPNITIKGCSFHLSQTWYRKILDLGLHSEYTNPNSEVGKFLKYMFGLKYVPPCRVGDAFVELHSISPNHNQLTRFLDYVLENYVSEDAKFSPKLWASVPTDNNQNNKWGGIVPSSFETTILQTSSL</sequence>
<dbReference type="Pfam" id="PF10551">
    <property type="entry name" value="MULE"/>
    <property type="match status" value="1"/>
</dbReference>
<keyword evidence="3" id="KW-1185">Reference proteome</keyword>
<dbReference type="Proteomes" id="UP001148838">
    <property type="component" value="Unassembled WGS sequence"/>
</dbReference>
<proteinExistence type="predicted"/>
<gene>
    <name evidence="2" type="ORF">ANN_13323</name>
</gene>
<protein>
    <recommendedName>
        <fullName evidence="1">MULE transposase domain-containing protein</fullName>
    </recommendedName>
</protein>
<feature type="domain" description="MULE transposase" evidence="1">
    <location>
        <begin position="57"/>
        <end position="149"/>
    </location>
</feature>
<evidence type="ECO:0000313" key="3">
    <source>
        <dbReference type="Proteomes" id="UP001148838"/>
    </source>
</evidence>
<dbReference type="InterPro" id="IPR018289">
    <property type="entry name" value="MULE_transposase_dom"/>
</dbReference>
<evidence type="ECO:0000259" key="1">
    <source>
        <dbReference type="Pfam" id="PF10551"/>
    </source>
</evidence>
<name>A0ABQ8TL47_PERAM</name>